<dbReference type="FunFam" id="1.10.287.600:FF:000002">
    <property type="entry name" value="Tubulin beta chain"/>
    <property type="match status" value="1"/>
</dbReference>
<dbReference type="Gene3D" id="3.30.1330.20">
    <property type="entry name" value="Tubulin/FtsZ, C-terminal domain"/>
    <property type="match status" value="1"/>
</dbReference>
<dbReference type="CDD" id="cd02187">
    <property type="entry name" value="beta_tubulin"/>
    <property type="match status" value="1"/>
</dbReference>
<dbReference type="FunFam" id="3.40.50.1440:FF:000031">
    <property type="entry name" value="tubulin beta-4A chain isoform X5"/>
    <property type="match status" value="1"/>
</dbReference>
<comment type="caution">
    <text evidence="14">The sequence shown here is derived from an EMBL/GenBank/DDBJ whole genome shotgun (WGS) entry which is preliminary data.</text>
</comment>
<keyword evidence="8" id="KW-0342">GTP-binding</keyword>
<feature type="domain" description="Tubulin/FtsZ GTPase" evidence="12">
    <location>
        <begin position="49"/>
        <end position="220"/>
    </location>
</feature>
<organism evidence="14">
    <name type="scientific">Sesamum angustifolium</name>
    <dbReference type="NCBI Taxonomy" id="2727405"/>
    <lineage>
        <taxon>Eukaryota</taxon>
        <taxon>Viridiplantae</taxon>
        <taxon>Streptophyta</taxon>
        <taxon>Embryophyta</taxon>
        <taxon>Tracheophyta</taxon>
        <taxon>Spermatophyta</taxon>
        <taxon>Magnoliopsida</taxon>
        <taxon>eudicotyledons</taxon>
        <taxon>Gunneridae</taxon>
        <taxon>Pentapetalae</taxon>
        <taxon>asterids</taxon>
        <taxon>lamiids</taxon>
        <taxon>Lamiales</taxon>
        <taxon>Pedaliaceae</taxon>
        <taxon>Sesamum</taxon>
    </lineage>
</organism>
<dbReference type="SMART" id="SM00864">
    <property type="entry name" value="Tubulin"/>
    <property type="match status" value="1"/>
</dbReference>
<dbReference type="Gene3D" id="3.40.50.1440">
    <property type="entry name" value="Tubulin/FtsZ, GTPase domain"/>
    <property type="match status" value="2"/>
</dbReference>
<keyword evidence="4" id="KW-0963">Cytoplasm</keyword>
<dbReference type="GO" id="GO:0003924">
    <property type="term" value="F:GTPase activity"/>
    <property type="evidence" value="ECO:0007669"/>
    <property type="project" value="InterPro"/>
</dbReference>
<protein>
    <submittedName>
        <fullName evidence="14">Tubulin beta-6 chain</fullName>
    </submittedName>
</protein>
<proteinExistence type="inferred from homology"/>
<accession>A0AAW2LVF2</accession>
<feature type="domain" description="Tubulin/FtsZ 2-layer sandwich" evidence="13">
    <location>
        <begin position="222"/>
        <end position="359"/>
    </location>
</feature>
<keyword evidence="7" id="KW-0460">Magnesium</keyword>
<evidence type="ECO:0000256" key="7">
    <source>
        <dbReference type="ARBA" id="ARBA00022842"/>
    </source>
</evidence>
<dbReference type="InterPro" id="IPR013838">
    <property type="entry name" value="Beta-tubulin_BS"/>
</dbReference>
<dbReference type="InterPro" id="IPR036525">
    <property type="entry name" value="Tubulin/FtsZ_GTPase_sf"/>
</dbReference>
<evidence type="ECO:0000313" key="14">
    <source>
        <dbReference type="EMBL" id="KAL0323194.1"/>
    </source>
</evidence>
<dbReference type="InterPro" id="IPR018316">
    <property type="entry name" value="Tubulin/FtsZ_2-layer-sand-dom"/>
</dbReference>
<evidence type="ECO:0000256" key="8">
    <source>
        <dbReference type="ARBA" id="ARBA00023134"/>
    </source>
</evidence>
<dbReference type="InterPro" id="IPR037103">
    <property type="entry name" value="Tubulin/FtsZ-like_C"/>
</dbReference>
<keyword evidence="11" id="KW-0175">Coiled coil</keyword>
<dbReference type="SUPFAM" id="SSF52490">
    <property type="entry name" value="Tubulin nucleotide-binding domain-like"/>
    <property type="match status" value="1"/>
</dbReference>
<evidence type="ECO:0000256" key="2">
    <source>
        <dbReference type="ARBA" id="ARBA00004245"/>
    </source>
</evidence>
<keyword evidence="9" id="KW-0206">Cytoskeleton</keyword>
<comment type="similarity">
    <text evidence="3">Belongs to the tubulin family.</text>
</comment>
<comment type="subcellular location">
    <subcellularLocation>
        <location evidence="2">Cytoplasm</location>
        <location evidence="2">Cytoskeleton</location>
    </subcellularLocation>
</comment>
<keyword evidence="5" id="KW-0493">Microtubule</keyword>
<dbReference type="GO" id="GO:0005525">
    <property type="term" value="F:GTP binding"/>
    <property type="evidence" value="ECO:0007669"/>
    <property type="project" value="UniProtKB-KW"/>
</dbReference>
<dbReference type="FunFam" id="3.30.1330.20:FF:000002">
    <property type="entry name" value="Tubulin beta chain"/>
    <property type="match status" value="1"/>
</dbReference>
<dbReference type="InterPro" id="IPR000217">
    <property type="entry name" value="Tubulin"/>
</dbReference>
<evidence type="ECO:0000256" key="11">
    <source>
        <dbReference type="SAM" id="Coils"/>
    </source>
</evidence>
<evidence type="ECO:0000256" key="10">
    <source>
        <dbReference type="ARBA" id="ARBA00034296"/>
    </source>
</evidence>
<sequence>MREILHIQGGQCGNQIGSKFWEVICDEHGVDPTGRYKGDGSSDNQLERINVYFNEASGGRYVPRAVLMDLEPGTMDAIRSGPYGQIFRPDNFVFGQSGAGNNWAKGHYTEGAELIDSVLDVVRKEAENCDCLQVLVLPILLMLGISLSVSHGQDSRCVTRLEEAQCINWWNADECMVLDNEALYDICFRTLKLSTPSFGDLNHLISATMSGVTCCLRFPGQLNSDLRKLAVNLIPFPRLHFFMVGFAPLTSRGSQHYISLSVPELTQQMWDAKNMMCAADPRHGRYLTASAMFRGKMSTKEVDEQMLNVQNKNSSYFVEWIPNNVKSSVCDIPPTGLKMSSTFVGNSTSIQEMFRRVSEQFTAMFRRKAFLHWYTGEGMDEMEFTEAESNMNDLVAEYQQYQDATADEEEEYEEGIEEQYEG</sequence>
<comment type="function">
    <text evidence="10">Tubulin is the major constituent of microtubules, a cylinder consisting of laterally associated linear protofilaments composed of alpha- and beta-tubulin heterodimers. Microtubules grow by the addition of GTP-tubulin dimers to the microtubule end, where a stabilizing cap forms. Below the cap, tubulin dimers are in GDP-bound state, owing to GTPase activity of alpha-tubulin.</text>
</comment>
<dbReference type="InterPro" id="IPR002453">
    <property type="entry name" value="Beta_tubulin"/>
</dbReference>
<evidence type="ECO:0000256" key="1">
    <source>
        <dbReference type="ARBA" id="ARBA00001946"/>
    </source>
</evidence>
<dbReference type="EMBL" id="JACGWK010000012">
    <property type="protein sequence ID" value="KAL0323194.1"/>
    <property type="molecule type" value="Genomic_DNA"/>
</dbReference>
<dbReference type="GO" id="GO:0005200">
    <property type="term" value="F:structural constituent of cytoskeleton"/>
    <property type="evidence" value="ECO:0007669"/>
    <property type="project" value="InterPro"/>
</dbReference>
<keyword evidence="6" id="KW-0547">Nucleotide-binding</keyword>
<reference evidence="14" key="2">
    <citation type="journal article" date="2024" name="Plant">
        <title>Genomic evolution and insights into agronomic trait innovations of Sesamum species.</title>
        <authorList>
            <person name="Miao H."/>
            <person name="Wang L."/>
            <person name="Qu L."/>
            <person name="Liu H."/>
            <person name="Sun Y."/>
            <person name="Le M."/>
            <person name="Wang Q."/>
            <person name="Wei S."/>
            <person name="Zheng Y."/>
            <person name="Lin W."/>
            <person name="Duan Y."/>
            <person name="Cao H."/>
            <person name="Xiong S."/>
            <person name="Wang X."/>
            <person name="Wei L."/>
            <person name="Li C."/>
            <person name="Ma Q."/>
            <person name="Ju M."/>
            <person name="Zhao R."/>
            <person name="Li G."/>
            <person name="Mu C."/>
            <person name="Tian Q."/>
            <person name="Mei H."/>
            <person name="Zhang T."/>
            <person name="Gao T."/>
            <person name="Zhang H."/>
        </authorList>
    </citation>
    <scope>NUCLEOTIDE SEQUENCE</scope>
    <source>
        <strain evidence="14">G01</strain>
    </source>
</reference>
<evidence type="ECO:0000256" key="3">
    <source>
        <dbReference type="ARBA" id="ARBA00009636"/>
    </source>
</evidence>
<evidence type="ECO:0000259" key="12">
    <source>
        <dbReference type="SMART" id="SM00864"/>
    </source>
</evidence>
<dbReference type="GO" id="GO:0005874">
    <property type="term" value="C:microtubule"/>
    <property type="evidence" value="ECO:0007669"/>
    <property type="project" value="UniProtKB-KW"/>
</dbReference>
<reference evidence="14" key="1">
    <citation type="submission" date="2020-06" db="EMBL/GenBank/DDBJ databases">
        <authorList>
            <person name="Li T."/>
            <person name="Hu X."/>
            <person name="Zhang T."/>
            <person name="Song X."/>
            <person name="Zhang H."/>
            <person name="Dai N."/>
            <person name="Sheng W."/>
            <person name="Hou X."/>
            <person name="Wei L."/>
        </authorList>
    </citation>
    <scope>NUCLEOTIDE SEQUENCE</scope>
    <source>
        <strain evidence="14">G01</strain>
        <tissue evidence="14">Leaf</tissue>
    </source>
</reference>
<name>A0AAW2LVF2_9LAMI</name>
<dbReference type="Pfam" id="PF00091">
    <property type="entry name" value="Tubulin"/>
    <property type="match status" value="1"/>
</dbReference>
<evidence type="ECO:0000256" key="5">
    <source>
        <dbReference type="ARBA" id="ARBA00022701"/>
    </source>
</evidence>
<dbReference type="PRINTS" id="PR01161">
    <property type="entry name" value="TUBULIN"/>
</dbReference>
<dbReference type="PROSITE" id="PS00228">
    <property type="entry name" value="TUBULIN_B_AUTOREG"/>
    <property type="match status" value="1"/>
</dbReference>
<evidence type="ECO:0000259" key="13">
    <source>
        <dbReference type="SMART" id="SM00865"/>
    </source>
</evidence>
<dbReference type="InterPro" id="IPR003008">
    <property type="entry name" value="Tubulin_FtsZ_GTPase"/>
</dbReference>
<dbReference type="PANTHER" id="PTHR11588">
    <property type="entry name" value="TUBULIN"/>
    <property type="match status" value="1"/>
</dbReference>
<comment type="cofactor">
    <cofactor evidence="1">
        <name>Mg(2+)</name>
        <dbReference type="ChEBI" id="CHEBI:18420"/>
    </cofactor>
</comment>
<dbReference type="GO" id="GO:0007017">
    <property type="term" value="P:microtubule-based process"/>
    <property type="evidence" value="ECO:0007669"/>
    <property type="project" value="InterPro"/>
</dbReference>
<dbReference type="PRINTS" id="PR01163">
    <property type="entry name" value="BETATUBULIN"/>
</dbReference>
<evidence type="ECO:0000256" key="4">
    <source>
        <dbReference type="ARBA" id="ARBA00022490"/>
    </source>
</evidence>
<dbReference type="InterPro" id="IPR023123">
    <property type="entry name" value="Tubulin_C"/>
</dbReference>
<feature type="coiled-coil region" evidence="11">
    <location>
        <begin position="384"/>
        <end position="418"/>
    </location>
</feature>
<evidence type="ECO:0000256" key="6">
    <source>
        <dbReference type="ARBA" id="ARBA00022741"/>
    </source>
</evidence>
<dbReference type="SUPFAM" id="SSF55307">
    <property type="entry name" value="Tubulin C-terminal domain-like"/>
    <property type="match status" value="1"/>
</dbReference>
<evidence type="ECO:0000256" key="9">
    <source>
        <dbReference type="ARBA" id="ARBA00023212"/>
    </source>
</evidence>
<dbReference type="Pfam" id="PF03953">
    <property type="entry name" value="Tubulin_C"/>
    <property type="match status" value="1"/>
</dbReference>
<dbReference type="SMART" id="SM00865">
    <property type="entry name" value="Tubulin_C"/>
    <property type="match status" value="1"/>
</dbReference>
<dbReference type="InterPro" id="IPR008280">
    <property type="entry name" value="Tub_FtsZ_C"/>
</dbReference>
<dbReference type="Gene3D" id="1.10.287.600">
    <property type="entry name" value="Helix hairpin bin"/>
    <property type="match status" value="1"/>
</dbReference>
<dbReference type="AlphaFoldDB" id="A0AAW2LVF2"/>
<gene>
    <name evidence="14" type="ORF">Sangu_1938700</name>
</gene>